<dbReference type="PANTHER" id="PTHR12420:SF4">
    <property type="entry name" value="PHD FINGER PROTEIN 11"/>
    <property type="match status" value="1"/>
</dbReference>
<feature type="domain" description="SAM" evidence="7">
    <location>
        <begin position="1"/>
        <end position="65"/>
    </location>
</feature>
<keyword evidence="4" id="KW-0862">Zinc</keyword>
<dbReference type="PROSITE" id="PS51805">
    <property type="entry name" value="EPHD"/>
    <property type="match status" value="1"/>
</dbReference>
<evidence type="ECO:0000259" key="8">
    <source>
        <dbReference type="PROSITE" id="PS51805"/>
    </source>
</evidence>
<dbReference type="Proteomes" id="UP000054560">
    <property type="component" value="Unassembled WGS sequence"/>
</dbReference>
<dbReference type="eggNOG" id="KOG1084">
    <property type="taxonomic scope" value="Eukaryota"/>
</dbReference>
<evidence type="ECO:0000256" key="2">
    <source>
        <dbReference type="ARBA" id="ARBA00022723"/>
    </source>
</evidence>
<dbReference type="RefSeq" id="XP_014149370.1">
    <property type="nucleotide sequence ID" value="XM_014293895.1"/>
</dbReference>
<dbReference type="SUPFAM" id="SSF47769">
    <property type="entry name" value="SAM/Pointed domain"/>
    <property type="match status" value="1"/>
</dbReference>
<evidence type="ECO:0000313" key="10">
    <source>
        <dbReference type="Proteomes" id="UP000054560"/>
    </source>
</evidence>
<feature type="compositionally biased region" description="Basic and acidic residues" evidence="6">
    <location>
        <begin position="635"/>
        <end position="653"/>
    </location>
</feature>
<dbReference type="EMBL" id="KQ243606">
    <property type="protein sequence ID" value="KNC75468.1"/>
    <property type="molecule type" value="Genomic_DNA"/>
</dbReference>
<dbReference type="OrthoDB" id="512616at2759"/>
<keyword evidence="3" id="KW-0863">Zinc-finger</keyword>
<dbReference type="Pfam" id="PF13771">
    <property type="entry name" value="zf-HC5HC2H"/>
    <property type="match status" value="1"/>
</dbReference>
<dbReference type="InterPro" id="IPR001660">
    <property type="entry name" value="SAM"/>
</dbReference>
<dbReference type="PANTHER" id="PTHR12420">
    <property type="entry name" value="PHD FINGER PROTEIN"/>
    <property type="match status" value="1"/>
</dbReference>
<evidence type="ECO:0000259" key="7">
    <source>
        <dbReference type="PROSITE" id="PS50105"/>
    </source>
</evidence>
<dbReference type="GO" id="GO:0005634">
    <property type="term" value="C:nucleus"/>
    <property type="evidence" value="ECO:0007669"/>
    <property type="project" value="UniProtKB-SubCell"/>
</dbReference>
<feature type="region of interest" description="Disordered" evidence="6">
    <location>
        <begin position="508"/>
        <end position="677"/>
    </location>
</feature>
<dbReference type="InterPro" id="IPR001965">
    <property type="entry name" value="Znf_PHD"/>
</dbReference>
<feature type="compositionally biased region" description="Pro residues" evidence="6">
    <location>
        <begin position="167"/>
        <end position="181"/>
    </location>
</feature>
<keyword evidence="5" id="KW-0539">Nucleus</keyword>
<dbReference type="Gene3D" id="1.10.150.50">
    <property type="entry name" value="Transcription Factor, Ets-1"/>
    <property type="match status" value="1"/>
</dbReference>
<feature type="compositionally biased region" description="Acidic residues" evidence="6">
    <location>
        <begin position="658"/>
        <end position="669"/>
    </location>
</feature>
<dbReference type="Pfam" id="PF07647">
    <property type="entry name" value="SAM_2"/>
    <property type="match status" value="1"/>
</dbReference>
<gene>
    <name evidence="9" type="ORF">SARC_12007</name>
</gene>
<reference evidence="9 10" key="1">
    <citation type="submission" date="2011-02" db="EMBL/GenBank/DDBJ databases">
        <title>The Genome Sequence of Sphaeroforma arctica JP610.</title>
        <authorList>
            <consortium name="The Broad Institute Genome Sequencing Platform"/>
            <person name="Russ C."/>
            <person name="Cuomo C."/>
            <person name="Young S.K."/>
            <person name="Zeng Q."/>
            <person name="Gargeya S."/>
            <person name="Alvarado L."/>
            <person name="Berlin A."/>
            <person name="Chapman S.B."/>
            <person name="Chen Z."/>
            <person name="Freedman E."/>
            <person name="Gellesch M."/>
            <person name="Goldberg J."/>
            <person name="Griggs A."/>
            <person name="Gujja S."/>
            <person name="Heilman E."/>
            <person name="Heiman D."/>
            <person name="Howarth C."/>
            <person name="Mehta T."/>
            <person name="Neiman D."/>
            <person name="Pearson M."/>
            <person name="Roberts A."/>
            <person name="Saif S."/>
            <person name="Shea T."/>
            <person name="Shenoy N."/>
            <person name="Sisk P."/>
            <person name="Stolte C."/>
            <person name="Sykes S."/>
            <person name="White J."/>
            <person name="Yandava C."/>
            <person name="Burger G."/>
            <person name="Gray M.W."/>
            <person name="Holland P.W.H."/>
            <person name="King N."/>
            <person name="Lang F.B.F."/>
            <person name="Roger A.J."/>
            <person name="Ruiz-Trillo I."/>
            <person name="Haas B."/>
            <person name="Nusbaum C."/>
            <person name="Birren B."/>
        </authorList>
    </citation>
    <scope>NUCLEOTIDE SEQUENCE [LARGE SCALE GENOMIC DNA]</scope>
    <source>
        <strain evidence="9 10">JP610</strain>
    </source>
</reference>
<evidence type="ECO:0000256" key="3">
    <source>
        <dbReference type="ARBA" id="ARBA00022771"/>
    </source>
</evidence>
<feature type="compositionally biased region" description="Low complexity" evidence="6">
    <location>
        <begin position="845"/>
        <end position="860"/>
    </location>
</feature>
<dbReference type="GO" id="GO:0008270">
    <property type="term" value="F:zinc ion binding"/>
    <property type="evidence" value="ECO:0007669"/>
    <property type="project" value="UniProtKB-KW"/>
</dbReference>
<keyword evidence="2" id="KW-0479">Metal-binding</keyword>
<evidence type="ECO:0008006" key="11">
    <source>
        <dbReference type="Google" id="ProtNLM"/>
    </source>
</evidence>
<dbReference type="InterPro" id="IPR034732">
    <property type="entry name" value="EPHD"/>
</dbReference>
<evidence type="ECO:0000256" key="4">
    <source>
        <dbReference type="ARBA" id="ARBA00022833"/>
    </source>
</evidence>
<dbReference type="GeneID" id="25912511"/>
<dbReference type="SMART" id="SM00249">
    <property type="entry name" value="PHD"/>
    <property type="match status" value="1"/>
</dbReference>
<evidence type="ECO:0000313" key="9">
    <source>
        <dbReference type="EMBL" id="KNC75468.1"/>
    </source>
</evidence>
<dbReference type="AlphaFoldDB" id="A0A0L0FHE8"/>
<evidence type="ECO:0000256" key="6">
    <source>
        <dbReference type="SAM" id="MobiDB-lite"/>
    </source>
</evidence>
<evidence type="ECO:0000256" key="5">
    <source>
        <dbReference type="ARBA" id="ARBA00023242"/>
    </source>
</evidence>
<protein>
    <recommendedName>
        <fullName evidence="11">PHD-type domain-containing protein</fullName>
    </recommendedName>
</protein>
<comment type="subcellular location">
    <subcellularLocation>
        <location evidence="1">Nucleus</location>
    </subcellularLocation>
</comment>
<dbReference type="InterPro" id="IPR051188">
    <property type="entry name" value="PHD-type_Zinc_Finger"/>
</dbReference>
<dbReference type="Gene3D" id="3.30.40.10">
    <property type="entry name" value="Zinc/RING finger domain, C3HC4 (zinc finger)"/>
    <property type="match status" value="1"/>
</dbReference>
<feature type="compositionally biased region" description="Basic and acidic residues" evidence="6">
    <location>
        <begin position="808"/>
        <end position="818"/>
    </location>
</feature>
<feature type="compositionally biased region" description="Low complexity" evidence="6">
    <location>
        <begin position="182"/>
        <end position="196"/>
    </location>
</feature>
<accession>A0A0L0FHE8</accession>
<keyword evidence="10" id="KW-1185">Reference proteome</keyword>
<proteinExistence type="predicted"/>
<dbReference type="SMART" id="SM00454">
    <property type="entry name" value="SAM"/>
    <property type="match status" value="1"/>
</dbReference>
<dbReference type="STRING" id="667725.A0A0L0FHE8"/>
<name>A0A0L0FHE8_9EUKA</name>
<feature type="domain" description="PHD-type" evidence="8">
    <location>
        <begin position="684"/>
        <end position="800"/>
    </location>
</feature>
<feature type="compositionally biased region" description="Pro residues" evidence="6">
    <location>
        <begin position="283"/>
        <end position="300"/>
    </location>
</feature>
<organism evidence="9 10">
    <name type="scientific">Sphaeroforma arctica JP610</name>
    <dbReference type="NCBI Taxonomy" id="667725"/>
    <lineage>
        <taxon>Eukaryota</taxon>
        <taxon>Ichthyosporea</taxon>
        <taxon>Ichthyophonida</taxon>
        <taxon>Sphaeroforma</taxon>
    </lineage>
</organism>
<dbReference type="InterPro" id="IPR013083">
    <property type="entry name" value="Znf_RING/FYVE/PHD"/>
</dbReference>
<evidence type="ECO:0000256" key="1">
    <source>
        <dbReference type="ARBA" id="ARBA00004123"/>
    </source>
</evidence>
<feature type="region of interest" description="Disordered" evidence="6">
    <location>
        <begin position="98"/>
        <end position="481"/>
    </location>
</feature>
<sequence length="866" mass="90156">MSAFNVEVWLRTINLPEYARAFDEEGYDRLDSIAELELSDLMEIPNMKKGHARLILKKVAELNKRPTSGAPPALTAAPTAMPIAPPAQALDPNMSVRKNITTAPSPETGAGGMRPPALPGSTPTVSYPPGVPPGGNGNPPAANGLKQDPSAPQGPPMGPPRGSSSGPPGPPHGYGPPPGVRPPQYFQGYYPYGPQGHPRPPRESLARIDQPNGSPHPNTLGPRPTGPMQHGPRPSNVLAPRGSTMGPPPRTSSSAQGPRPTGPNGSPPTKANGVVPAFGSAPQPVPTGQPGPGAPPPPAYYGPGVYGPRGPPNSLGHRPTGGGGPPGRMSMGNTLGPRQSGPMRPYMPYGYGPPPGSYGFGPGPFGPSGPQQGQGPQGQGPPPSGGPGVSPVSTVPGPGPPPMATALVPVSDDKAPKKSPAPKKKEGANILTDGPSKTKGSRKKKADGDLLARTSTKKTKVSGASDALARTSTKKTKTGSVGDTSKVTIAADGTPVVPEVSVDTKANTLGPKYSTIQPKPIPKGRPGFNGQAAPVPLDVKKKARKPYTKRDPNAASAHKKSSNKKTVDTAVKPASKAKLAVSADKSVAESAKPVTPSETVQNVVHVTKPGPSPSMEPKISSVPPAPSPLAIIAKADVKADVKSDKNPDEKIDNSDPTADGEEEDSEEEPILAIGSSTKDEKRSKTVCSLCARGDNVDDLGELDGPYQNARKSMDDIWVHENCAEFTPEFYVNEENVPCGLPSIVKRGSKTKCNHCKLFGATIGCQLKSCKKSFHYPCIQAAGGVRQRRSEEFPVFCITHKEYINKVPSEKVDKSDKPKAKPVTAKRSAATSSNADDKLNPRRLGSRTSARRSTSATPSTRASKRHL</sequence>
<dbReference type="PROSITE" id="PS50105">
    <property type="entry name" value="SAM_DOMAIN"/>
    <property type="match status" value="1"/>
</dbReference>
<dbReference type="CDD" id="cd15571">
    <property type="entry name" value="ePHD"/>
    <property type="match status" value="1"/>
</dbReference>
<dbReference type="InterPro" id="IPR013761">
    <property type="entry name" value="SAM/pointed_sf"/>
</dbReference>
<feature type="region of interest" description="Disordered" evidence="6">
    <location>
        <begin position="808"/>
        <end position="866"/>
    </location>
</feature>